<name>A0AAE9BZQ3_9VIRU</name>
<evidence type="ECO:0000313" key="1">
    <source>
        <dbReference type="EMBL" id="UBZ25522.1"/>
    </source>
</evidence>
<reference evidence="1" key="1">
    <citation type="journal article" date="2021" name="Viruses">
        <title>Identification and Full Characterisation of Two Novel Crustacean Infecting Members of the Family Nudiviridae Provides Support for Two Subfamilies.</title>
        <authorList>
            <person name="Bateman K.S."/>
            <person name="Kerr R."/>
            <person name="Stentiford G.D."/>
            <person name="Bean T.P."/>
            <person name="Hooper C."/>
            <person name="Van Eynde B."/>
            <person name="Delbare D."/>
            <person name="Bojko J."/>
            <person name="Christiaens O."/>
            <person name="Taning C.N.T."/>
            <person name="Smagghe G."/>
            <person name="van Oers M.M."/>
            <person name="van Aerle R."/>
        </authorList>
    </citation>
    <scope>NUCLEOTIDE SEQUENCE</scope>
    <source>
        <strain evidence="1">AN1</strain>
    </source>
</reference>
<accession>A0AAE9BZQ3</accession>
<sequence length="256" mass="29564">MSSLLTTSSLYNVQQTSSEKILKKFLKTYTPLPRNDMTLPPTPDNWEVKSTVESATRKVYTDISKRTPKQPNTMPYILTFVPNTANLPSYSTWTNTSSLMLSPYDVMFNDAGLDRLRLKLGKYYPLLRINLYKLLITYEILVMLNHDITVAEVLLEICNLSVESSMTDCGTGTEPTRYIAALQQPPDWKYFTLLMETYKLSFFLQNINDETWTHFNTQFTNHELRFVVEFHNIDLIVLKSIDYGDRITPNIGPRAC</sequence>
<dbReference type="Proteomes" id="UP000831195">
    <property type="component" value="Segment"/>
</dbReference>
<evidence type="ECO:0000313" key="2">
    <source>
        <dbReference type="Proteomes" id="UP000831195"/>
    </source>
</evidence>
<gene>
    <name evidence="1" type="ORF">CcNV_038</name>
</gene>
<proteinExistence type="predicted"/>
<keyword evidence="2" id="KW-1185">Reference proteome</keyword>
<protein>
    <submittedName>
        <fullName evidence="1">Uncharacterized protein</fullName>
    </submittedName>
</protein>
<organism evidence="1 2">
    <name type="scientific">Crangon crangon nudivirus</name>
    <dbReference type="NCBI Taxonomy" id="2880838"/>
    <lineage>
        <taxon>Viruses</taxon>
        <taxon>Viruses incertae sedis</taxon>
        <taxon>Naldaviricetes</taxon>
        <taxon>Lefavirales</taxon>
        <taxon>Nudiviridae</taxon>
        <taxon>Gammanudivirus</taxon>
        <taxon>Gammanudivirus cracrangonis</taxon>
    </lineage>
</organism>
<dbReference type="EMBL" id="MZ311577">
    <property type="protein sequence ID" value="UBZ25522.1"/>
    <property type="molecule type" value="Genomic_DNA"/>
</dbReference>